<keyword evidence="2" id="KW-1185">Reference proteome</keyword>
<dbReference type="AlphaFoldDB" id="A0A1J1IY27"/>
<accession>A0A1J1IY27</accession>
<protein>
    <submittedName>
        <fullName evidence="1">CLUMA_CG018519, isoform A</fullName>
    </submittedName>
</protein>
<evidence type="ECO:0000313" key="2">
    <source>
        <dbReference type="Proteomes" id="UP000183832"/>
    </source>
</evidence>
<reference evidence="1 2" key="1">
    <citation type="submission" date="2015-04" db="EMBL/GenBank/DDBJ databases">
        <authorList>
            <person name="Syromyatnikov M.Y."/>
            <person name="Popov V.N."/>
        </authorList>
    </citation>
    <scope>NUCLEOTIDE SEQUENCE [LARGE SCALE GENOMIC DNA]</scope>
</reference>
<gene>
    <name evidence="1" type="ORF">CLUMA_CG018519</name>
</gene>
<name>A0A1J1IY27_9DIPT</name>
<evidence type="ECO:0000313" key="1">
    <source>
        <dbReference type="EMBL" id="CRL04992.1"/>
    </source>
</evidence>
<dbReference type="Proteomes" id="UP000183832">
    <property type="component" value="Unassembled WGS sequence"/>
</dbReference>
<sequence>MLISLNGPFLLQLSELCEKISNNSRVQTAFSMRRKTLLQHAFCILQNGQKTLFLENLTSLVKNEFAHQSFSTVVDAFLMLGPIHDSFFIITIHLNALGNRVNIYVKLLTKSLEIFNCQLINSSSIESIRVNTKPFVTSSLTKNIIMCNSLPKFPIQNEYQVMLIMPSGVITIINDILKGLLNHTKAETF</sequence>
<organism evidence="1 2">
    <name type="scientific">Clunio marinus</name>
    <dbReference type="NCBI Taxonomy" id="568069"/>
    <lineage>
        <taxon>Eukaryota</taxon>
        <taxon>Metazoa</taxon>
        <taxon>Ecdysozoa</taxon>
        <taxon>Arthropoda</taxon>
        <taxon>Hexapoda</taxon>
        <taxon>Insecta</taxon>
        <taxon>Pterygota</taxon>
        <taxon>Neoptera</taxon>
        <taxon>Endopterygota</taxon>
        <taxon>Diptera</taxon>
        <taxon>Nematocera</taxon>
        <taxon>Chironomoidea</taxon>
        <taxon>Chironomidae</taxon>
        <taxon>Clunio</taxon>
    </lineage>
</organism>
<dbReference type="EMBL" id="CVRI01000064">
    <property type="protein sequence ID" value="CRL04992.1"/>
    <property type="molecule type" value="Genomic_DNA"/>
</dbReference>
<proteinExistence type="predicted"/>